<evidence type="ECO:0000256" key="1">
    <source>
        <dbReference type="ARBA" id="ARBA00009340"/>
    </source>
</evidence>
<dbReference type="OrthoDB" id="342900at2759"/>
<dbReference type="InterPro" id="IPR011989">
    <property type="entry name" value="ARM-like"/>
</dbReference>
<comment type="subcellular location">
    <subcellularLocation>
        <location evidence="2">Cytoplasm</location>
        <location evidence="2">Cytoskeleton</location>
        <location evidence="2">Spindle</location>
    </subcellularLocation>
    <subcellularLocation>
        <location evidence="2">Nucleus</location>
    </subcellularLocation>
</comment>
<dbReference type="PANTHER" id="PTHR12891">
    <property type="entry name" value="DNA REPAIR/TRANSCRIPTION PROTEIN MET18/MMS19"/>
    <property type="match status" value="1"/>
</dbReference>
<comment type="caution">
    <text evidence="4">The sequence shown here is derived from an EMBL/GenBank/DDBJ whole genome shotgun (WGS) entry which is preliminary data.</text>
</comment>
<dbReference type="Pfam" id="PF12460">
    <property type="entry name" value="MMS19_C"/>
    <property type="match status" value="1"/>
</dbReference>
<keyword evidence="2" id="KW-0234">DNA repair</keyword>
<feature type="domain" description="MMS19 C-terminal" evidence="3">
    <location>
        <begin position="4"/>
        <end position="154"/>
    </location>
</feature>
<dbReference type="GO" id="GO:0005634">
    <property type="term" value="C:nucleus"/>
    <property type="evidence" value="ECO:0007669"/>
    <property type="project" value="UniProtKB-SubCell"/>
</dbReference>
<dbReference type="Gene3D" id="1.25.10.10">
    <property type="entry name" value="Leucine-rich Repeat Variant"/>
    <property type="match status" value="1"/>
</dbReference>
<dbReference type="GO" id="GO:0051604">
    <property type="term" value="P:protein maturation"/>
    <property type="evidence" value="ECO:0007669"/>
    <property type="project" value="UniProtKB-UniRule"/>
</dbReference>
<reference evidence="4" key="1">
    <citation type="submission" date="2013-04" db="EMBL/GenBank/DDBJ databases">
        <authorList>
            <person name="Qu J."/>
            <person name="Murali S.C."/>
            <person name="Bandaranaike D."/>
            <person name="Bellair M."/>
            <person name="Blankenburg K."/>
            <person name="Chao H."/>
            <person name="Dinh H."/>
            <person name="Doddapaneni H."/>
            <person name="Downs B."/>
            <person name="Dugan-Rocha S."/>
            <person name="Elkadiri S."/>
            <person name="Gnanaolivu R.D."/>
            <person name="Hernandez B."/>
            <person name="Javaid M."/>
            <person name="Jayaseelan J.C."/>
            <person name="Lee S."/>
            <person name="Li M."/>
            <person name="Ming W."/>
            <person name="Munidasa M."/>
            <person name="Muniz J."/>
            <person name="Nguyen L."/>
            <person name="Ongeri F."/>
            <person name="Osuji N."/>
            <person name="Pu L.-L."/>
            <person name="Puazo M."/>
            <person name="Qu C."/>
            <person name="Quiroz J."/>
            <person name="Raj R."/>
            <person name="Weissenberger G."/>
            <person name="Xin Y."/>
            <person name="Zou X."/>
            <person name="Han Y."/>
            <person name="Richards S."/>
            <person name="Worley K."/>
            <person name="Muzny D."/>
            <person name="Gibbs R."/>
        </authorList>
    </citation>
    <scope>NUCLEOTIDE SEQUENCE</scope>
    <source>
        <strain evidence="4">Sampled in the wild</strain>
    </source>
</reference>
<keyword evidence="2" id="KW-0206">Cytoskeleton</keyword>
<dbReference type="AlphaFoldDB" id="A0A8K0KVH8"/>
<dbReference type="GO" id="GO:0097361">
    <property type="term" value="C:cytosolic [4Fe-4S] assembly targeting complex"/>
    <property type="evidence" value="ECO:0007669"/>
    <property type="project" value="UniProtKB-UniRule"/>
</dbReference>
<gene>
    <name evidence="4" type="ORF">J437_LFUL003149</name>
</gene>
<organism evidence="4 5">
    <name type="scientific">Ladona fulva</name>
    <name type="common">Scarce chaser dragonfly</name>
    <name type="synonym">Libellula fulva</name>
    <dbReference type="NCBI Taxonomy" id="123851"/>
    <lineage>
        <taxon>Eukaryota</taxon>
        <taxon>Metazoa</taxon>
        <taxon>Ecdysozoa</taxon>
        <taxon>Arthropoda</taxon>
        <taxon>Hexapoda</taxon>
        <taxon>Insecta</taxon>
        <taxon>Pterygota</taxon>
        <taxon>Palaeoptera</taxon>
        <taxon>Odonata</taxon>
        <taxon>Epiprocta</taxon>
        <taxon>Anisoptera</taxon>
        <taxon>Libelluloidea</taxon>
        <taxon>Libellulidae</taxon>
        <taxon>Ladona</taxon>
    </lineage>
</organism>
<sequence>MAQSEGYLTFNCHANIRILYRQRFYLTLPKLIDSYKKASLSTKGNFLLALAHLIGGVPRNLLVADLPEVIPLLVESLKQPAMQEDANESGVIHEGNEEKLLLLSTLETVTDLTSSLNTTLCEHLHTFISRLLSIARSSKHMEVRRKSLLCIYHISRYPTIYVYPFKFTVIQGLAPCLDDPKRLVRREAVKARCQWFLVGAPG</sequence>
<dbReference type="EMBL" id="KZ312452">
    <property type="protein sequence ID" value="KAG8240435.1"/>
    <property type="molecule type" value="Genomic_DNA"/>
</dbReference>
<dbReference type="InterPro" id="IPR024687">
    <property type="entry name" value="MMS19_C"/>
</dbReference>
<dbReference type="InterPro" id="IPR039920">
    <property type="entry name" value="MMS19"/>
</dbReference>
<proteinExistence type="inferred from homology"/>
<keyword evidence="5" id="KW-1185">Reference proteome</keyword>
<dbReference type="SUPFAM" id="SSF48371">
    <property type="entry name" value="ARM repeat"/>
    <property type="match status" value="1"/>
</dbReference>
<evidence type="ECO:0000259" key="3">
    <source>
        <dbReference type="Pfam" id="PF12460"/>
    </source>
</evidence>
<keyword evidence="2" id="KW-0963">Cytoplasm</keyword>
<comment type="subunit">
    <text evidence="2">Component of the CIA complex.</text>
</comment>
<keyword evidence="2" id="KW-0227">DNA damage</keyword>
<accession>A0A8K0KVH8</accession>
<dbReference type="Proteomes" id="UP000792457">
    <property type="component" value="Unassembled WGS sequence"/>
</dbReference>
<name>A0A8K0KVH8_LADFU</name>
<keyword evidence="2" id="KW-0539">Nucleus</keyword>
<dbReference type="InterPro" id="IPR016024">
    <property type="entry name" value="ARM-type_fold"/>
</dbReference>
<evidence type="ECO:0000313" key="4">
    <source>
        <dbReference type="EMBL" id="KAG8240435.1"/>
    </source>
</evidence>
<protein>
    <recommendedName>
        <fullName evidence="2">MMS19 nucleotide excision repair protein</fullName>
    </recommendedName>
</protein>
<comment type="function">
    <text evidence="2">Key component of the cytosolic iron-sulfur protein assembly (CIA) complex, a multiprotein complex that mediates the incorporation of iron-sulfur cluster into apoproteins specifically involved in DNA metabolism and genomic integrity. In the CIA complex, MMS19 acts as an adapter between early-acting CIA components and a subset of cellular target iron-sulfur proteins.</text>
</comment>
<dbReference type="GO" id="GO:0005819">
    <property type="term" value="C:spindle"/>
    <property type="evidence" value="ECO:0007669"/>
    <property type="project" value="UniProtKB-SubCell"/>
</dbReference>
<dbReference type="PANTHER" id="PTHR12891:SF0">
    <property type="entry name" value="MMS19 NUCLEOTIDE EXCISION REPAIR PROTEIN HOMOLOG"/>
    <property type="match status" value="1"/>
</dbReference>
<evidence type="ECO:0000313" key="5">
    <source>
        <dbReference type="Proteomes" id="UP000792457"/>
    </source>
</evidence>
<comment type="similarity">
    <text evidence="1 2">Belongs to the MET18/MMS19 family.</text>
</comment>
<evidence type="ECO:0000256" key="2">
    <source>
        <dbReference type="RuleBase" id="RU367072"/>
    </source>
</evidence>
<dbReference type="GO" id="GO:0016226">
    <property type="term" value="P:iron-sulfur cluster assembly"/>
    <property type="evidence" value="ECO:0007669"/>
    <property type="project" value="UniProtKB-UniRule"/>
</dbReference>
<reference evidence="4" key="2">
    <citation type="submission" date="2017-10" db="EMBL/GenBank/DDBJ databases">
        <title>Ladona fulva Genome sequencing and assembly.</title>
        <authorList>
            <person name="Murali S."/>
            <person name="Richards S."/>
            <person name="Bandaranaike D."/>
            <person name="Bellair M."/>
            <person name="Blankenburg K."/>
            <person name="Chao H."/>
            <person name="Dinh H."/>
            <person name="Doddapaneni H."/>
            <person name="Dugan-Rocha S."/>
            <person name="Elkadiri S."/>
            <person name="Gnanaolivu R."/>
            <person name="Hernandez B."/>
            <person name="Skinner E."/>
            <person name="Javaid M."/>
            <person name="Lee S."/>
            <person name="Li M."/>
            <person name="Ming W."/>
            <person name="Munidasa M."/>
            <person name="Muniz J."/>
            <person name="Nguyen L."/>
            <person name="Hughes D."/>
            <person name="Osuji N."/>
            <person name="Pu L.-L."/>
            <person name="Puazo M."/>
            <person name="Qu C."/>
            <person name="Quiroz J."/>
            <person name="Raj R."/>
            <person name="Weissenberger G."/>
            <person name="Xin Y."/>
            <person name="Zou X."/>
            <person name="Han Y."/>
            <person name="Worley K."/>
            <person name="Muzny D."/>
            <person name="Gibbs R."/>
        </authorList>
    </citation>
    <scope>NUCLEOTIDE SEQUENCE</scope>
    <source>
        <strain evidence="4">Sampled in the wild</strain>
    </source>
</reference>
<dbReference type="GO" id="GO:0006281">
    <property type="term" value="P:DNA repair"/>
    <property type="evidence" value="ECO:0007669"/>
    <property type="project" value="UniProtKB-UniRule"/>
</dbReference>